<dbReference type="Gene3D" id="3.40.30.10">
    <property type="entry name" value="Glutaredoxin"/>
    <property type="match status" value="1"/>
</dbReference>
<evidence type="ECO:0000256" key="6">
    <source>
        <dbReference type="SAM" id="MobiDB-lite"/>
    </source>
</evidence>
<feature type="compositionally biased region" description="Pro residues" evidence="6">
    <location>
        <begin position="405"/>
        <end position="416"/>
    </location>
</feature>
<proteinExistence type="predicted"/>
<dbReference type="EMBL" id="SJPJ01000001">
    <property type="protein sequence ID" value="TWT78999.1"/>
    <property type="molecule type" value="Genomic_DNA"/>
</dbReference>
<feature type="compositionally biased region" description="Low complexity" evidence="6">
    <location>
        <begin position="395"/>
        <end position="404"/>
    </location>
</feature>
<feature type="transmembrane region" description="Helical" evidence="7">
    <location>
        <begin position="36"/>
        <end position="57"/>
    </location>
</feature>
<reference evidence="10 11" key="1">
    <citation type="submission" date="2019-02" db="EMBL/GenBank/DDBJ databases">
        <title>Deep-cultivation of Planctomycetes and their phenomic and genomic characterization uncovers novel biology.</title>
        <authorList>
            <person name="Wiegand S."/>
            <person name="Jogler M."/>
            <person name="Boedeker C."/>
            <person name="Pinto D."/>
            <person name="Vollmers J."/>
            <person name="Rivas-Marin E."/>
            <person name="Kohn T."/>
            <person name="Peeters S.H."/>
            <person name="Heuer A."/>
            <person name="Rast P."/>
            <person name="Oberbeckmann S."/>
            <person name="Bunk B."/>
            <person name="Jeske O."/>
            <person name="Meyerdierks A."/>
            <person name="Storesund J.E."/>
            <person name="Kallscheuer N."/>
            <person name="Luecker S."/>
            <person name="Lage O.M."/>
            <person name="Pohl T."/>
            <person name="Merkel B.J."/>
            <person name="Hornburger P."/>
            <person name="Mueller R.-W."/>
            <person name="Bruemmer F."/>
            <person name="Labrenz M."/>
            <person name="Spormann A.M."/>
            <person name="Op Den Camp H."/>
            <person name="Overmann J."/>
            <person name="Amann R."/>
            <person name="Jetten M.S.M."/>
            <person name="Mascher T."/>
            <person name="Medema M.H."/>
            <person name="Devos D.P."/>
            <person name="Kaster A.-K."/>
            <person name="Ovreas L."/>
            <person name="Rohde M."/>
            <person name="Galperin M.Y."/>
            <person name="Jogler C."/>
        </authorList>
    </citation>
    <scope>NUCLEOTIDE SEQUENCE [LARGE SCALE GENOMIC DNA]</scope>
    <source>
        <strain evidence="10 11">CA13</strain>
    </source>
</reference>
<dbReference type="PANTHER" id="PTHR32234:SF3">
    <property type="entry name" value="SUPPRESSION OF COPPER SENSITIVITY PROTEIN"/>
    <property type="match status" value="1"/>
</dbReference>
<name>A0A5C5YVB5_9BACT</name>
<feature type="transmembrane region" description="Helical" evidence="7">
    <location>
        <begin position="480"/>
        <end position="504"/>
    </location>
</feature>
<feature type="transmembrane region" description="Helical" evidence="7">
    <location>
        <begin position="638"/>
        <end position="664"/>
    </location>
</feature>
<dbReference type="InterPro" id="IPR035671">
    <property type="entry name" value="DsbD_gamma"/>
</dbReference>
<dbReference type="CDD" id="cd02953">
    <property type="entry name" value="DsbDgamma"/>
    <property type="match status" value="1"/>
</dbReference>
<dbReference type="GO" id="GO:0047134">
    <property type="term" value="F:protein-disulfide reductase [NAD(P)H] activity"/>
    <property type="evidence" value="ECO:0007669"/>
    <property type="project" value="UniProtKB-EC"/>
</dbReference>
<evidence type="ECO:0000256" key="1">
    <source>
        <dbReference type="ARBA" id="ARBA00004141"/>
    </source>
</evidence>
<feature type="transmembrane region" description="Helical" evidence="7">
    <location>
        <begin position="699"/>
        <end position="716"/>
    </location>
</feature>
<feature type="transmembrane region" description="Helical" evidence="7">
    <location>
        <begin position="525"/>
        <end position="548"/>
    </location>
</feature>
<keyword evidence="11" id="KW-1185">Reference proteome</keyword>
<gene>
    <name evidence="10" type="primary">dsbD</name>
    <name evidence="10" type="ORF">CA13_03960</name>
</gene>
<evidence type="ECO:0000259" key="9">
    <source>
        <dbReference type="Pfam" id="PF11412"/>
    </source>
</evidence>
<dbReference type="RefSeq" id="WP_419193825.1">
    <property type="nucleotide sequence ID" value="NZ_SJPJ01000001.1"/>
</dbReference>
<keyword evidence="4 7" id="KW-1133">Transmembrane helix</keyword>
<keyword evidence="3" id="KW-0201">Cytochrome c-type biogenesis</keyword>
<evidence type="ECO:0000256" key="7">
    <source>
        <dbReference type="SAM" id="Phobius"/>
    </source>
</evidence>
<evidence type="ECO:0000256" key="4">
    <source>
        <dbReference type="ARBA" id="ARBA00022989"/>
    </source>
</evidence>
<dbReference type="Pfam" id="PF11412">
    <property type="entry name" value="DsbD_N"/>
    <property type="match status" value="1"/>
</dbReference>
<feature type="region of interest" description="Disordered" evidence="6">
    <location>
        <begin position="877"/>
        <end position="897"/>
    </location>
</feature>
<protein>
    <submittedName>
        <fullName evidence="10">Thiol:disulfide interchange protein DsbD</fullName>
        <ecNumber evidence="10">1.8.1.8</ecNumber>
    </submittedName>
</protein>
<comment type="subcellular location">
    <subcellularLocation>
        <location evidence="1">Membrane</location>
        <topology evidence="1">Multi-pass membrane protein</topology>
    </subcellularLocation>
</comment>
<feature type="transmembrane region" description="Helical" evidence="7">
    <location>
        <begin position="602"/>
        <end position="632"/>
    </location>
</feature>
<feature type="domain" description="Thiol:disulfide interchange protein DsbD N-terminal" evidence="9">
    <location>
        <begin position="105"/>
        <end position="219"/>
    </location>
</feature>
<keyword evidence="2 7" id="KW-0812">Transmembrane</keyword>
<dbReference type="Pfam" id="PF13899">
    <property type="entry name" value="Thioredoxin_7"/>
    <property type="match status" value="1"/>
</dbReference>
<evidence type="ECO:0000256" key="3">
    <source>
        <dbReference type="ARBA" id="ARBA00022748"/>
    </source>
</evidence>
<comment type="caution">
    <text evidence="10">The sequence shown here is derived from an EMBL/GenBank/DDBJ whole genome shotgun (WGS) entry which is preliminary data.</text>
</comment>
<feature type="transmembrane region" description="Helical" evidence="7">
    <location>
        <begin position="728"/>
        <end position="749"/>
    </location>
</feature>
<evidence type="ECO:0000256" key="2">
    <source>
        <dbReference type="ARBA" id="ARBA00022692"/>
    </source>
</evidence>
<dbReference type="GO" id="GO:0016020">
    <property type="term" value="C:membrane"/>
    <property type="evidence" value="ECO:0007669"/>
    <property type="project" value="UniProtKB-SubCell"/>
</dbReference>
<evidence type="ECO:0000313" key="10">
    <source>
        <dbReference type="EMBL" id="TWT78999.1"/>
    </source>
</evidence>
<dbReference type="Pfam" id="PF02683">
    <property type="entry name" value="DsbD_TM"/>
    <property type="match status" value="1"/>
</dbReference>
<dbReference type="EC" id="1.8.1.8" evidence="10"/>
<keyword evidence="5 7" id="KW-0472">Membrane</keyword>
<sequence length="897" mass="96308">MTDSTRNGFATSRATQYRATQYRATQYRATRYSQSVASLGLLFWVAAVSALFTSTTLTSPVFAQGNMPSGFGDETGLFPNFSLGGFDGATGESAKWNAKYFLNQSDTKGRLDVEVKVARGWHIYSVTQPSGGPLPTEISIESPKSVKLAGAFTPAEPPLKSVSPIFKGVTIEEHDGTVVWSAPIIVPEGFREPISIGVEAQICKTDGSCVPIEETLTATFAGTINAPSAVAQTDPTSASTATTGQAEQPAESSQRTFRDEDYQVQWSAELVPAKVEAGGRAELRFTAKPDSGFHVYRAAVDDADSSTNFVIIDKSKMRLGSPQANSDAHESELLEGIFYHEGDVIWTIPVQVPQDATEGEHKIKGAIAYQACTESSCQQPAALQFVTTLRVNKLGGSPTTASPTKPGPTKPGPTKPGPVTIAAAKRSDVLDLAATTKWVDSDVKPQKTKPADKLSKSTPVDAVAPIVIDSGRGAKRSFSVVLLFAFLGGVILNFMPCVLPVVGLKVMSFVQQAGADRKRAFLLNFFYAAGIMAVFAVLTAMIVMLSFSWGEQFTYFPVRIGLTVLMFAMALSYLGVWEIPVPGMASGKASQDLQQREGLSGAFFKGAFATVLSTPCSGPFLGVILGLTIALSPLETTAILMTIGLGMAFPYVMIGIWPVLVSWLPKPGDWMETLKEFLAFLFLATVAFFFSVFDDADKLPVFVTLIGVWFGCWIIGKVPNWADLGKRVTAWAGGVGIATAIGVMAFSFLGEAPPPADGEKLIAWQEYDEAKLQQYQAEGRTVLVDFTAKWCVNCIVNYNVALNTDATRKMIEELDAVPMLADWTNKNEEIKSKLEELQSRSIPVLAIYPGARPNQPIVLRDLVSQSAVLDALEKAGPSLPSATSTPISTQMASASMH</sequence>
<dbReference type="InterPro" id="IPR028250">
    <property type="entry name" value="DsbDN"/>
</dbReference>
<dbReference type="PANTHER" id="PTHR32234">
    <property type="entry name" value="THIOL:DISULFIDE INTERCHANGE PROTEIN DSBD"/>
    <property type="match status" value="1"/>
</dbReference>
<evidence type="ECO:0000259" key="8">
    <source>
        <dbReference type="Pfam" id="PF02683"/>
    </source>
</evidence>
<feature type="region of interest" description="Disordered" evidence="6">
    <location>
        <begin position="230"/>
        <end position="257"/>
    </location>
</feature>
<accession>A0A5C5YVB5</accession>
<evidence type="ECO:0000313" key="11">
    <source>
        <dbReference type="Proteomes" id="UP000315010"/>
    </source>
</evidence>
<dbReference type="SUPFAM" id="SSF52833">
    <property type="entry name" value="Thioredoxin-like"/>
    <property type="match status" value="1"/>
</dbReference>
<evidence type="ECO:0000256" key="5">
    <source>
        <dbReference type="ARBA" id="ARBA00023136"/>
    </source>
</evidence>
<feature type="transmembrane region" description="Helical" evidence="7">
    <location>
        <begin position="560"/>
        <end position="581"/>
    </location>
</feature>
<organism evidence="10 11">
    <name type="scientific">Novipirellula herctigrandis</name>
    <dbReference type="NCBI Taxonomy" id="2527986"/>
    <lineage>
        <taxon>Bacteria</taxon>
        <taxon>Pseudomonadati</taxon>
        <taxon>Planctomycetota</taxon>
        <taxon>Planctomycetia</taxon>
        <taxon>Pirellulales</taxon>
        <taxon>Pirellulaceae</taxon>
        <taxon>Novipirellula</taxon>
    </lineage>
</organism>
<feature type="compositionally biased region" description="Polar residues" evidence="6">
    <location>
        <begin position="230"/>
        <end position="255"/>
    </location>
</feature>
<keyword evidence="10" id="KW-0560">Oxidoreductase</keyword>
<dbReference type="Proteomes" id="UP000315010">
    <property type="component" value="Unassembled WGS sequence"/>
</dbReference>
<dbReference type="AlphaFoldDB" id="A0A5C5YVB5"/>
<dbReference type="InterPro" id="IPR003834">
    <property type="entry name" value="Cyt_c_assmbl_TM_dom"/>
</dbReference>
<dbReference type="InterPro" id="IPR036249">
    <property type="entry name" value="Thioredoxin-like_sf"/>
</dbReference>
<dbReference type="GO" id="GO:0045454">
    <property type="term" value="P:cell redox homeostasis"/>
    <property type="evidence" value="ECO:0007669"/>
    <property type="project" value="TreeGrafter"/>
</dbReference>
<feature type="region of interest" description="Disordered" evidence="6">
    <location>
        <begin position="394"/>
        <end position="419"/>
    </location>
</feature>
<dbReference type="GO" id="GO:0017004">
    <property type="term" value="P:cytochrome complex assembly"/>
    <property type="evidence" value="ECO:0007669"/>
    <property type="project" value="UniProtKB-KW"/>
</dbReference>
<feature type="transmembrane region" description="Helical" evidence="7">
    <location>
        <begin position="676"/>
        <end position="693"/>
    </location>
</feature>
<feature type="compositionally biased region" description="Polar residues" evidence="6">
    <location>
        <begin position="880"/>
        <end position="897"/>
    </location>
</feature>
<feature type="domain" description="Cytochrome C biogenesis protein transmembrane" evidence="8">
    <location>
        <begin position="481"/>
        <end position="688"/>
    </location>
</feature>